<dbReference type="Proteomes" id="UP001595834">
    <property type="component" value="Unassembled WGS sequence"/>
</dbReference>
<dbReference type="PANTHER" id="PTHR30619">
    <property type="entry name" value="DNA INTERNALIZATION/COMPETENCE PROTEIN COMEC/REC2"/>
    <property type="match status" value="1"/>
</dbReference>
<dbReference type="PANTHER" id="PTHR30619:SF1">
    <property type="entry name" value="RECOMBINATION PROTEIN 2"/>
    <property type="match status" value="1"/>
</dbReference>
<name>A0ABV9UGF7_9ACTN</name>
<dbReference type="Gene3D" id="3.60.15.10">
    <property type="entry name" value="Ribonuclease Z/Hydroxyacylglutathione hydrolase-like"/>
    <property type="match status" value="1"/>
</dbReference>
<keyword evidence="2" id="KW-1185">Reference proteome</keyword>
<proteinExistence type="predicted"/>
<evidence type="ECO:0000313" key="2">
    <source>
        <dbReference type="Proteomes" id="UP001595834"/>
    </source>
</evidence>
<accession>A0ABV9UGF7</accession>
<comment type="caution">
    <text evidence="1">The sequence shown here is derived from an EMBL/GenBank/DDBJ whole genome shotgun (WGS) entry which is preliminary data.</text>
</comment>
<dbReference type="SUPFAM" id="SSF56281">
    <property type="entry name" value="Metallo-hydrolase/oxidoreductase"/>
    <property type="match status" value="1"/>
</dbReference>
<gene>
    <name evidence="1" type="ORF">ACFPFX_04285</name>
</gene>
<dbReference type="InterPro" id="IPR036866">
    <property type="entry name" value="RibonucZ/Hydroxyglut_hydro"/>
</dbReference>
<dbReference type="RefSeq" id="WP_344380306.1">
    <property type="nucleotide sequence ID" value="NZ_BAAASQ010000040.1"/>
</dbReference>
<protein>
    <submittedName>
        <fullName evidence="1">ComEC/Rec2 family competence protein</fullName>
    </submittedName>
</protein>
<organism evidence="1 2">
    <name type="scientific">Streptomyces mauvecolor</name>
    <dbReference type="NCBI Taxonomy" id="58345"/>
    <lineage>
        <taxon>Bacteria</taxon>
        <taxon>Bacillati</taxon>
        <taxon>Actinomycetota</taxon>
        <taxon>Actinomycetes</taxon>
        <taxon>Kitasatosporales</taxon>
        <taxon>Streptomycetaceae</taxon>
        <taxon>Streptomyces</taxon>
    </lineage>
</organism>
<sequence>MTDRRHRKGDMPVKVVFFNVGQGDCTLITFYKPGAPKADAAVLLDCGSKPGGEVAPRGSAAGTAKQRLIDHLRKRIDDHLRDLVNPGVLDYLMISHPDEDHFNLLEDVLCDPATGKLRYTLKNVWYSMGPGDYKERNKTFVKTLLTNPAALVGSGGHVPEVELKPAEGFPEKVFTGHPSADANLYLVNGGAFAHPGYSGVEKERIANLCSLIFLVVGEEDGAGERQKALLMADALVQNEESLITLDSTDPSLKREKNLWLKAGHHGSKTSTGRQWLEYTTPDALFVSTGPVLFGGKTATCTDTDFHQRMLNDWESVRAAHNIPDPKVTRKKPRIGHWGFGYQDNTGTLPWKFQFQDMTGRGVFSTLGGAPLPPDPSAPGSPAGEWTGIDWTLWIGRDQYGKDDPGAYTISYE</sequence>
<dbReference type="EMBL" id="JBHSIZ010000004">
    <property type="protein sequence ID" value="MFC4955513.1"/>
    <property type="molecule type" value="Genomic_DNA"/>
</dbReference>
<dbReference type="InterPro" id="IPR052159">
    <property type="entry name" value="Competence_DNA_uptake"/>
</dbReference>
<evidence type="ECO:0000313" key="1">
    <source>
        <dbReference type="EMBL" id="MFC4955513.1"/>
    </source>
</evidence>
<reference evidence="2" key="1">
    <citation type="journal article" date="2019" name="Int. J. Syst. Evol. Microbiol.">
        <title>The Global Catalogue of Microorganisms (GCM) 10K type strain sequencing project: providing services to taxonomists for standard genome sequencing and annotation.</title>
        <authorList>
            <consortium name="The Broad Institute Genomics Platform"/>
            <consortium name="The Broad Institute Genome Sequencing Center for Infectious Disease"/>
            <person name="Wu L."/>
            <person name="Ma J."/>
        </authorList>
    </citation>
    <scope>NUCLEOTIDE SEQUENCE [LARGE SCALE GENOMIC DNA]</scope>
    <source>
        <strain evidence="2">CCM 7224</strain>
    </source>
</reference>